<protein>
    <submittedName>
        <fullName evidence="1">Uncharacterized protein</fullName>
    </submittedName>
</protein>
<name>A0A0E9RPE3_ANGAN</name>
<evidence type="ECO:0000313" key="1">
    <source>
        <dbReference type="EMBL" id="JAH30969.1"/>
    </source>
</evidence>
<sequence length="46" mass="4942">MLPTRQNASLILVLNVRAVCSNIVHKICCIFSKAANVKLEGESGTV</sequence>
<reference evidence="1" key="1">
    <citation type="submission" date="2014-11" db="EMBL/GenBank/DDBJ databases">
        <authorList>
            <person name="Amaro Gonzalez C."/>
        </authorList>
    </citation>
    <scope>NUCLEOTIDE SEQUENCE</scope>
</reference>
<dbReference type="AlphaFoldDB" id="A0A0E9RPE3"/>
<organism evidence="1">
    <name type="scientific">Anguilla anguilla</name>
    <name type="common">European freshwater eel</name>
    <name type="synonym">Muraena anguilla</name>
    <dbReference type="NCBI Taxonomy" id="7936"/>
    <lineage>
        <taxon>Eukaryota</taxon>
        <taxon>Metazoa</taxon>
        <taxon>Chordata</taxon>
        <taxon>Craniata</taxon>
        <taxon>Vertebrata</taxon>
        <taxon>Euteleostomi</taxon>
        <taxon>Actinopterygii</taxon>
        <taxon>Neopterygii</taxon>
        <taxon>Teleostei</taxon>
        <taxon>Anguilliformes</taxon>
        <taxon>Anguillidae</taxon>
        <taxon>Anguilla</taxon>
    </lineage>
</organism>
<accession>A0A0E9RPE3</accession>
<reference evidence="1" key="2">
    <citation type="journal article" date="2015" name="Fish Shellfish Immunol.">
        <title>Early steps in the European eel (Anguilla anguilla)-Vibrio vulnificus interaction in the gills: Role of the RtxA13 toxin.</title>
        <authorList>
            <person name="Callol A."/>
            <person name="Pajuelo D."/>
            <person name="Ebbesson L."/>
            <person name="Teles M."/>
            <person name="MacKenzie S."/>
            <person name="Amaro C."/>
        </authorList>
    </citation>
    <scope>NUCLEOTIDE SEQUENCE</scope>
</reference>
<proteinExistence type="predicted"/>
<dbReference type="EMBL" id="GBXM01077608">
    <property type="protein sequence ID" value="JAH30969.1"/>
    <property type="molecule type" value="Transcribed_RNA"/>
</dbReference>